<evidence type="ECO:0000256" key="1">
    <source>
        <dbReference type="ARBA" id="ARBA00001974"/>
    </source>
</evidence>
<dbReference type="FunFam" id="3.30.43.10:FF:000002">
    <property type="entry name" value="D-2-hydroxyglutarate dehydrogenase, mitochondrial"/>
    <property type="match status" value="1"/>
</dbReference>
<name>F4QDX5_CACFS</name>
<dbReference type="Pfam" id="PF02913">
    <property type="entry name" value="FAD-oxidase_C"/>
    <property type="match status" value="1"/>
</dbReference>
<dbReference type="Gene3D" id="3.30.70.2740">
    <property type="match status" value="1"/>
</dbReference>
<dbReference type="GO" id="GO:0071949">
    <property type="term" value="F:FAD binding"/>
    <property type="evidence" value="ECO:0007669"/>
    <property type="project" value="InterPro"/>
</dbReference>
<dbReference type="STRING" id="1054147.F4QDX5"/>
<dbReference type="PANTHER" id="PTHR43716">
    <property type="entry name" value="D-2-HYDROXYGLUTARATE DEHYDROGENASE, MITOCHONDRIAL"/>
    <property type="match status" value="1"/>
</dbReference>
<evidence type="ECO:0000313" key="7">
    <source>
        <dbReference type="EMBL" id="EGG13922.1"/>
    </source>
</evidence>
<dbReference type="InterPro" id="IPR004113">
    <property type="entry name" value="FAD-bd_oxidored_4_C"/>
</dbReference>
<dbReference type="PROSITE" id="PS51387">
    <property type="entry name" value="FAD_PCMH"/>
    <property type="match status" value="1"/>
</dbReference>
<organism evidence="7 8">
    <name type="scientific">Cavenderia fasciculata</name>
    <name type="common">Slime mold</name>
    <name type="synonym">Dictyostelium fasciculatum</name>
    <dbReference type="NCBI Taxonomy" id="261658"/>
    <lineage>
        <taxon>Eukaryota</taxon>
        <taxon>Amoebozoa</taxon>
        <taxon>Evosea</taxon>
        <taxon>Eumycetozoa</taxon>
        <taxon>Dictyostelia</taxon>
        <taxon>Acytosteliales</taxon>
        <taxon>Cavenderiaceae</taxon>
        <taxon>Cavenderia</taxon>
    </lineage>
</organism>
<dbReference type="Pfam" id="PF01565">
    <property type="entry name" value="FAD_binding_4"/>
    <property type="match status" value="1"/>
</dbReference>
<dbReference type="Proteomes" id="UP000007797">
    <property type="component" value="Unassembled WGS sequence"/>
</dbReference>
<evidence type="ECO:0000313" key="8">
    <source>
        <dbReference type="Proteomes" id="UP000007797"/>
    </source>
</evidence>
<dbReference type="KEGG" id="dfa:DFA_11683"/>
<dbReference type="GeneID" id="14865372"/>
<dbReference type="InterPro" id="IPR016164">
    <property type="entry name" value="FAD-linked_Oxase-like_C"/>
</dbReference>
<protein>
    <submittedName>
        <fullName evidence="7">Actin interacting protein</fullName>
    </submittedName>
</protein>
<dbReference type="Gene3D" id="3.30.70.2190">
    <property type="match status" value="1"/>
</dbReference>
<dbReference type="FunFam" id="3.30.465.10:FF:000001">
    <property type="entry name" value="D-2-hydroxyglutarate dehydrogenase, mitochondrial"/>
    <property type="match status" value="1"/>
</dbReference>
<keyword evidence="4" id="KW-0274">FAD</keyword>
<dbReference type="Gene3D" id="3.30.43.10">
    <property type="entry name" value="Uridine Diphospho-n-acetylenolpyruvylglucosamine Reductase, domain 2"/>
    <property type="match status" value="1"/>
</dbReference>
<dbReference type="Gene3D" id="3.30.465.10">
    <property type="match status" value="1"/>
</dbReference>
<sequence>MMISRILQKNSINRLTINTINSIKQSSSSSYHTTSKDEVVSMSNIKRNDEFSTLTNQDIKHFKDILGGDDSSRMITDKDELEGFNQDWMKKYKGNSSLVLKPKTTDQVSKILSYCNQKKLAIVPQGGNTGLVGGSVPLFDEIILSLTNMNQIESFDDVTGVVTCQSGCVLETLESYLNAKGFTVPLDLGAKGSCHIGGNAATNAGGIRLLRYGSMHSNVLGIEAVLADGTIMDCNSTLRKDNTGYDLKHLFIGSEGTLGVITKISIITPPKPTSVNVALLACNDFNQIKQILIKAKKQLGDILSAFEFMDRPCIDYVLDHQSTAKEPFDKKSPFYVLIETSGFHEQHDAEKLNAFLENIMSEDLVLDGSLATDTKNISQFWKLRETITESLGKAGAVYKYDLSLPIDTFYSIVEVMREKLKDKAVVTGFGHVGDGNLHLNISTPKQKYSKEFLSNIEPFVYEYTSQQKGSISAEHGIGYMKTGQLHFSKSPASIQLMKLIKNSMDPNVL</sequence>
<evidence type="ECO:0000256" key="3">
    <source>
        <dbReference type="ARBA" id="ARBA00022630"/>
    </source>
</evidence>
<keyword evidence="3" id="KW-0285">Flavoprotein</keyword>
<dbReference type="PANTHER" id="PTHR43716:SF1">
    <property type="entry name" value="D-2-HYDROXYGLUTARATE DEHYDROGENASE, MITOCHONDRIAL"/>
    <property type="match status" value="1"/>
</dbReference>
<evidence type="ECO:0000256" key="2">
    <source>
        <dbReference type="ARBA" id="ARBA00008000"/>
    </source>
</evidence>
<dbReference type="InterPro" id="IPR051264">
    <property type="entry name" value="FAD-oxidored/transferase_4"/>
</dbReference>
<dbReference type="AlphaFoldDB" id="F4QDX5"/>
<keyword evidence="5" id="KW-0560">Oxidoreductase</keyword>
<keyword evidence="8" id="KW-1185">Reference proteome</keyword>
<accession>F4QDX5</accession>
<dbReference type="FunFam" id="3.30.70.2190:FF:000001">
    <property type="entry name" value="D-2-hydroxyglutarate dehydrogenase mitochondrial"/>
    <property type="match status" value="1"/>
</dbReference>
<dbReference type="InterPro" id="IPR016166">
    <property type="entry name" value="FAD-bd_PCMH"/>
</dbReference>
<dbReference type="InterPro" id="IPR016167">
    <property type="entry name" value="FAD-bd_PCMH_sub1"/>
</dbReference>
<dbReference type="OMA" id="YNEDWMR"/>
<proteinExistence type="inferred from homology"/>
<dbReference type="GO" id="GO:0005739">
    <property type="term" value="C:mitochondrion"/>
    <property type="evidence" value="ECO:0007669"/>
    <property type="project" value="TreeGrafter"/>
</dbReference>
<feature type="domain" description="FAD-binding PCMH-type" evidence="6">
    <location>
        <begin position="92"/>
        <end position="271"/>
    </location>
</feature>
<dbReference type="InterPro" id="IPR006094">
    <property type="entry name" value="Oxid_FAD_bind_N"/>
</dbReference>
<comment type="similarity">
    <text evidence="2">Belongs to the FAD-binding oxidoreductase/transferase type 4 family.</text>
</comment>
<dbReference type="InterPro" id="IPR036318">
    <property type="entry name" value="FAD-bd_PCMH-like_sf"/>
</dbReference>
<dbReference type="EMBL" id="GL883029">
    <property type="protein sequence ID" value="EGG13922.1"/>
    <property type="molecule type" value="Genomic_DNA"/>
</dbReference>
<evidence type="ECO:0000256" key="4">
    <source>
        <dbReference type="ARBA" id="ARBA00022827"/>
    </source>
</evidence>
<dbReference type="SUPFAM" id="SSF56176">
    <property type="entry name" value="FAD-binding/transporter-associated domain-like"/>
    <property type="match status" value="1"/>
</dbReference>
<dbReference type="InterPro" id="IPR016169">
    <property type="entry name" value="FAD-bd_PCMH_sub2"/>
</dbReference>
<dbReference type="GO" id="GO:0016491">
    <property type="term" value="F:oxidoreductase activity"/>
    <property type="evidence" value="ECO:0007669"/>
    <property type="project" value="UniProtKB-KW"/>
</dbReference>
<comment type="cofactor">
    <cofactor evidence="1">
        <name>FAD</name>
        <dbReference type="ChEBI" id="CHEBI:57692"/>
    </cofactor>
</comment>
<dbReference type="Gene3D" id="1.10.45.10">
    <property type="entry name" value="Vanillyl-alcohol Oxidase, Chain A, domain 4"/>
    <property type="match status" value="1"/>
</dbReference>
<reference evidence="8" key="1">
    <citation type="journal article" date="2011" name="Genome Res.">
        <title>Phylogeny-wide analysis of social amoeba genomes highlights ancient origins for complex intercellular communication.</title>
        <authorList>
            <person name="Heidel A.J."/>
            <person name="Lawal H.M."/>
            <person name="Felder M."/>
            <person name="Schilde C."/>
            <person name="Helps N.R."/>
            <person name="Tunggal B."/>
            <person name="Rivero F."/>
            <person name="John U."/>
            <person name="Schleicher M."/>
            <person name="Eichinger L."/>
            <person name="Platzer M."/>
            <person name="Noegel A.A."/>
            <person name="Schaap P."/>
            <person name="Gloeckner G."/>
        </authorList>
    </citation>
    <scope>NUCLEOTIDE SEQUENCE [LARGE SCALE GENOMIC DNA]</scope>
    <source>
        <strain evidence="8">SH3</strain>
    </source>
</reference>
<dbReference type="InterPro" id="IPR016171">
    <property type="entry name" value="Vanillyl_alc_oxidase_C-sub2"/>
</dbReference>
<dbReference type="SUPFAM" id="SSF55103">
    <property type="entry name" value="FAD-linked oxidases, C-terminal domain"/>
    <property type="match status" value="1"/>
</dbReference>
<evidence type="ECO:0000259" key="6">
    <source>
        <dbReference type="PROSITE" id="PS51387"/>
    </source>
</evidence>
<gene>
    <name evidence="7" type="ORF">DFA_11683</name>
</gene>
<evidence type="ECO:0000256" key="5">
    <source>
        <dbReference type="ARBA" id="ARBA00023002"/>
    </source>
</evidence>
<dbReference type="FunFam" id="3.30.70.2740:FF:000002">
    <property type="entry name" value="D-2-hydroxyglutarate dehydrogenase mitochondrial"/>
    <property type="match status" value="1"/>
</dbReference>
<dbReference type="RefSeq" id="XP_004350630.1">
    <property type="nucleotide sequence ID" value="XM_004350579.1"/>
</dbReference>
<dbReference type="OrthoDB" id="5332616at2759"/>